<evidence type="ECO:0000256" key="2">
    <source>
        <dbReference type="ARBA" id="ARBA00004141"/>
    </source>
</evidence>
<evidence type="ECO:0000256" key="10">
    <source>
        <dbReference type="ARBA" id="ARBA00022989"/>
    </source>
</evidence>
<evidence type="ECO:0000256" key="7">
    <source>
        <dbReference type="ARBA" id="ARBA00022741"/>
    </source>
</evidence>
<dbReference type="Gene3D" id="3.30.565.10">
    <property type="entry name" value="Histidine kinase-like ATPase, C-terminal domain"/>
    <property type="match status" value="1"/>
</dbReference>
<dbReference type="InterPro" id="IPR005467">
    <property type="entry name" value="His_kinase_dom"/>
</dbReference>
<evidence type="ECO:0000256" key="8">
    <source>
        <dbReference type="ARBA" id="ARBA00022777"/>
    </source>
</evidence>
<dbReference type="InterPro" id="IPR050428">
    <property type="entry name" value="TCS_sensor_his_kinase"/>
</dbReference>
<dbReference type="RefSeq" id="WP_133880715.1">
    <property type="nucleotide sequence ID" value="NZ_MWIN01000030.1"/>
</dbReference>
<comment type="catalytic activity">
    <reaction evidence="1">
        <text>ATP + protein L-histidine = ADP + protein N-phospho-L-histidine.</text>
        <dbReference type="EC" id="2.7.13.3"/>
    </reaction>
</comment>
<accession>A0A4S3JZQ7</accession>
<evidence type="ECO:0000256" key="5">
    <source>
        <dbReference type="ARBA" id="ARBA00022679"/>
    </source>
</evidence>
<evidence type="ECO:0000256" key="1">
    <source>
        <dbReference type="ARBA" id="ARBA00000085"/>
    </source>
</evidence>
<dbReference type="SMART" id="SM00388">
    <property type="entry name" value="HisKA"/>
    <property type="match status" value="1"/>
</dbReference>
<keyword evidence="9" id="KW-0067">ATP-binding</keyword>
<feature type="transmembrane region" description="Helical" evidence="13">
    <location>
        <begin position="152"/>
        <end position="172"/>
    </location>
</feature>
<dbReference type="PROSITE" id="PS50885">
    <property type="entry name" value="HAMP"/>
    <property type="match status" value="1"/>
</dbReference>
<dbReference type="Gene3D" id="1.10.287.130">
    <property type="match status" value="1"/>
</dbReference>
<dbReference type="Pfam" id="PF02518">
    <property type="entry name" value="HATPase_c"/>
    <property type="match status" value="1"/>
</dbReference>
<dbReference type="GO" id="GO:0005524">
    <property type="term" value="F:ATP binding"/>
    <property type="evidence" value="ECO:0007669"/>
    <property type="project" value="UniProtKB-KW"/>
</dbReference>
<dbReference type="AlphaFoldDB" id="A0A4S3JZQ7"/>
<evidence type="ECO:0000259" key="15">
    <source>
        <dbReference type="PROSITE" id="PS50885"/>
    </source>
</evidence>
<evidence type="ECO:0000256" key="9">
    <source>
        <dbReference type="ARBA" id="ARBA00022840"/>
    </source>
</evidence>
<dbReference type="InterPro" id="IPR003594">
    <property type="entry name" value="HATPase_dom"/>
</dbReference>
<dbReference type="InterPro" id="IPR036097">
    <property type="entry name" value="HisK_dim/P_sf"/>
</dbReference>
<keyword evidence="17" id="KW-1185">Reference proteome</keyword>
<comment type="subcellular location">
    <subcellularLocation>
        <location evidence="2">Membrane</location>
        <topology evidence="2">Multi-pass membrane protein</topology>
    </subcellularLocation>
</comment>
<comment type="caution">
    <text evidence="16">The sequence shown here is derived from an EMBL/GenBank/DDBJ whole genome shotgun (WGS) entry which is preliminary data.</text>
</comment>
<keyword evidence="5" id="KW-0808">Transferase</keyword>
<keyword evidence="11" id="KW-0902">Two-component regulatory system</keyword>
<dbReference type="OrthoDB" id="9804645at2"/>
<evidence type="ECO:0000256" key="4">
    <source>
        <dbReference type="ARBA" id="ARBA00022553"/>
    </source>
</evidence>
<dbReference type="SUPFAM" id="SSF55874">
    <property type="entry name" value="ATPase domain of HSP90 chaperone/DNA topoisomerase II/histidine kinase"/>
    <property type="match status" value="1"/>
</dbReference>
<sequence length="444" mass="47868">MTRTFLRRLFGTSLQRRLVLALLAILLVGGAFASLGLYWLAMRQQGEIFDERLRALSFNLPVEAMLEMPRGANDESADGIVVQVWRSDGTLLWTSEARPAPISTQIGMSDVSYGDDRWRSFTRIVRPSGLVLQVTQALDVRERRAAAEALRLLVPLLVLVPVLVLLTGGVVANQLGPLRKLAAQMQQRAAQDTSPVELDDAPRELEPVLSSLNDLLSRQARASQRQREFLADVAHELRTPLAAVSLQAQRAGMATDDAERREALDALHGGIERSTHLVAQLLSLARSESIPDVSMDQAVPLEPLLREVVAQRFPLAQARGLDLGIAGSLPATVRGDAEALTSLMGNLVDNAIAYTPAPGRIDVSLVVEAGEAVIVVEDTGPGIDPASQATMFERFVRGGSGDVAGTGLGLAIAHGVVQRHRGSIELNNRTDRSGLRAMVRLPIG</sequence>
<dbReference type="EMBL" id="SOBT01000008">
    <property type="protein sequence ID" value="TDU32197.1"/>
    <property type="molecule type" value="Genomic_DNA"/>
</dbReference>
<dbReference type="InterPro" id="IPR003660">
    <property type="entry name" value="HAMP_dom"/>
</dbReference>
<name>A0A4S3JZQ7_9GAMM</name>
<dbReference type="InterPro" id="IPR004358">
    <property type="entry name" value="Sig_transdc_His_kin-like_C"/>
</dbReference>
<dbReference type="Proteomes" id="UP000295341">
    <property type="component" value="Unassembled WGS sequence"/>
</dbReference>
<keyword evidence="4" id="KW-0597">Phosphoprotein</keyword>
<evidence type="ECO:0000256" key="11">
    <source>
        <dbReference type="ARBA" id="ARBA00023012"/>
    </source>
</evidence>
<keyword evidence="6 13" id="KW-0812">Transmembrane</keyword>
<dbReference type="InterPro" id="IPR003661">
    <property type="entry name" value="HisK_dim/P_dom"/>
</dbReference>
<organism evidence="16 17">
    <name type="scientific">Panacagrimonas perspica</name>
    <dbReference type="NCBI Taxonomy" id="381431"/>
    <lineage>
        <taxon>Bacteria</taxon>
        <taxon>Pseudomonadati</taxon>
        <taxon>Pseudomonadota</taxon>
        <taxon>Gammaproteobacteria</taxon>
        <taxon>Nevskiales</taxon>
        <taxon>Nevskiaceae</taxon>
        <taxon>Panacagrimonas</taxon>
    </lineage>
</organism>
<evidence type="ECO:0000259" key="14">
    <source>
        <dbReference type="PROSITE" id="PS50109"/>
    </source>
</evidence>
<proteinExistence type="predicted"/>
<dbReference type="InterPro" id="IPR036890">
    <property type="entry name" value="HATPase_C_sf"/>
</dbReference>
<evidence type="ECO:0000256" key="13">
    <source>
        <dbReference type="SAM" id="Phobius"/>
    </source>
</evidence>
<dbReference type="PROSITE" id="PS50109">
    <property type="entry name" value="HIS_KIN"/>
    <property type="match status" value="1"/>
</dbReference>
<dbReference type="CDD" id="cd00075">
    <property type="entry name" value="HATPase"/>
    <property type="match status" value="1"/>
</dbReference>
<protein>
    <recommendedName>
        <fullName evidence="3">histidine kinase</fullName>
        <ecNumber evidence="3">2.7.13.3</ecNumber>
    </recommendedName>
</protein>
<keyword evidence="8 16" id="KW-0418">Kinase</keyword>
<dbReference type="CDD" id="cd00082">
    <property type="entry name" value="HisKA"/>
    <property type="match status" value="1"/>
</dbReference>
<evidence type="ECO:0000313" key="16">
    <source>
        <dbReference type="EMBL" id="TDU32197.1"/>
    </source>
</evidence>
<feature type="domain" description="Histidine kinase" evidence="14">
    <location>
        <begin position="232"/>
        <end position="444"/>
    </location>
</feature>
<reference evidence="16 17" key="1">
    <citation type="submission" date="2019-03" db="EMBL/GenBank/DDBJ databases">
        <title>Genomic Encyclopedia of Type Strains, Phase IV (KMG-IV): sequencing the most valuable type-strain genomes for metagenomic binning, comparative biology and taxonomic classification.</title>
        <authorList>
            <person name="Goeker M."/>
        </authorList>
    </citation>
    <scope>NUCLEOTIDE SEQUENCE [LARGE SCALE GENOMIC DNA]</scope>
    <source>
        <strain evidence="16 17">DSM 26377</strain>
    </source>
</reference>
<dbReference type="GO" id="GO:0005886">
    <property type="term" value="C:plasma membrane"/>
    <property type="evidence" value="ECO:0007669"/>
    <property type="project" value="TreeGrafter"/>
</dbReference>
<dbReference type="PANTHER" id="PTHR45436">
    <property type="entry name" value="SENSOR HISTIDINE KINASE YKOH"/>
    <property type="match status" value="1"/>
</dbReference>
<evidence type="ECO:0000256" key="3">
    <source>
        <dbReference type="ARBA" id="ARBA00012438"/>
    </source>
</evidence>
<evidence type="ECO:0000256" key="6">
    <source>
        <dbReference type="ARBA" id="ARBA00022692"/>
    </source>
</evidence>
<keyword evidence="12 13" id="KW-0472">Membrane</keyword>
<gene>
    <name evidence="16" type="ORF">DFR24_1586</name>
</gene>
<dbReference type="PANTHER" id="PTHR45436:SF14">
    <property type="entry name" value="SENSOR PROTEIN QSEC"/>
    <property type="match status" value="1"/>
</dbReference>
<dbReference type="SUPFAM" id="SSF47384">
    <property type="entry name" value="Homodimeric domain of signal transducing histidine kinase"/>
    <property type="match status" value="1"/>
</dbReference>
<keyword evidence="10 13" id="KW-1133">Transmembrane helix</keyword>
<dbReference type="SMART" id="SM00387">
    <property type="entry name" value="HATPase_c"/>
    <property type="match status" value="1"/>
</dbReference>
<dbReference type="GO" id="GO:0000155">
    <property type="term" value="F:phosphorelay sensor kinase activity"/>
    <property type="evidence" value="ECO:0007669"/>
    <property type="project" value="InterPro"/>
</dbReference>
<dbReference type="Pfam" id="PF00512">
    <property type="entry name" value="HisKA"/>
    <property type="match status" value="1"/>
</dbReference>
<dbReference type="EC" id="2.7.13.3" evidence="3"/>
<evidence type="ECO:0000313" key="17">
    <source>
        <dbReference type="Proteomes" id="UP000295341"/>
    </source>
</evidence>
<dbReference type="PRINTS" id="PR00344">
    <property type="entry name" value="BCTRLSENSOR"/>
</dbReference>
<evidence type="ECO:0000256" key="12">
    <source>
        <dbReference type="ARBA" id="ARBA00023136"/>
    </source>
</evidence>
<keyword evidence="7" id="KW-0547">Nucleotide-binding</keyword>
<feature type="domain" description="HAMP" evidence="15">
    <location>
        <begin position="172"/>
        <end position="224"/>
    </location>
</feature>